<evidence type="ECO:0000256" key="1">
    <source>
        <dbReference type="ARBA" id="ARBA00022723"/>
    </source>
</evidence>
<dbReference type="InterPro" id="IPR050758">
    <property type="entry name" value="Znf_C2H2-type"/>
</dbReference>
<keyword evidence="6" id="KW-1185">Reference proteome</keyword>
<dbReference type="PROSITE" id="PS50157">
    <property type="entry name" value="ZINC_FINGER_C2H2_2"/>
    <property type="match status" value="2"/>
</dbReference>
<evidence type="ECO:0000259" key="4">
    <source>
        <dbReference type="PROSITE" id="PS50157"/>
    </source>
</evidence>
<protein>
    <recommendedName>
        <fullName evidence="4">C2H2-type domain-containing protein</fullName>
    </recommendedName>
</protein>
<feature type="domain" description="C2H2-type" evidence="4">
    <location>
        <begin position="65"/>
        <end position="92"/>
    </location>
</feature>
<proteinExistence type="predicted"/>
<feature type="non-terminal residue" evidence="5">
    <location>
        <position position="103"/>
    </location>
</feature>
<dbReference type="PANTHER" id="PTHR23234:SF10">
    <property type="entry name" value="RIKEN CDNA 6720489N17 GENE-RELATED"/>
    <property type="match status" value="1"/>
</dbReference>
<evidence type="ECO:0000256" key="2">
    <source>
        <dbReference type="ARBA" id="ARBA00022737"/>
    </source>
</evidence>
<dbReference type="AlphaFoldDB" id="A0AAV2RTJ5"/>
<keyword evidence="3" id="KW-0862">Zinc</keyword>
<dbReference type="PROSITE" id="PS00028">
    <property type="entry name" value="ZINC_FINGER_C2H2_1"/>
    <property type="match status" value="2"/>
</dbReference>
<dbReference type="Pfam" id="PF00096">
    <property type="entry name" value="zf-C2H2"/>
    <property type="match status" value="2"/>
</dbReference>
<dbReference type="SUPFAM" id="SSF57667">
    <property type="entry name" value="beta-beta-alpha zinc fingers"/>
    <property type="match status" value="1"/>
</dbReference>
<name>A0AAV2RTJ5_MEGNR</name>
<dbReference type="SMART" id="SM00355">
    <property type="entry name" value="ZnF_C2H2"/>
    <property type="match status" value="2"/>
</dbReference>
<keyword evidence="3" id="KW-0863">Zinc-finger</keyword>
<evidence type="ECO:0000256" key="3">
    <source>
        <dbReference type="PROSITE-ProRule" id="PRU00042"/>
    </source>
</evidence>
<organism evidence="5 6">
    <name type="scientific">Meganyctiphanes norvegica</name>
    <name type="common">Northern krill</name>
    <name type="synonym">Thysanopoda norvegica</name>
    <dbReference type="NCBI Taxonomy" id="48144"/>
    <lineage>
        <taxon>Eukaryota</taxon>
        <taxon>Metazoa</taxon>
        <taxon>Ecdysozoa</taxon>
        <taxon>Arthropoda</taxon>
        <taxon>Crustacea</taxon>
        <taxon>Multicrustacea</taxon>
        <taxon>Malacostraca</taxon>
        <taxon>Eumalacostraca</taxon>
        <taxon>Eucarida</taxon>
        <taxon>Euphausiacea</taxon>
        <taxon>Euphausiidae</taxon>
        <taxon>Meganyctiphanes</taxon>
    </lineage>
</organism>
<sequence length="103" mass="11951">MEFKQHNKNCLVDVIQGCNKLIEYTDTKKYDEDESSLKCNQCNKAFSNIKLLEMHSRIHNGDKPYPCSQCDKAFINNSSLKRHTKTHTGEKAHHCSQYCKTLI</sequence>
<gene>
    <name evidence="5" type="ORF">MNOR_LOCUS29087</name>
</gene>
<dbReference type="InterPro" id="IPR036236">
    <property type="entry name" value="Znf_C2H2_sf"/>
</dbReference>
<keyword evidence="2" id="KW-0677">Repeat</keyword>
<evidence type="ECO:0000313" key="6">
    <source>
        <dbReference type="Proteomes" id="UP001497623"/>
    </source>
</evidence>
<dbReference type="FunFam" id="3.30.160.60:FF:001649">
    <property type="entry name" value="C2H2 transcription factor Swi5"/>
    <property type="match status" value="1"/>
</dbReference>
<reference evidence="5 6" key="1">
    <citation type="submission" date="2024-05" db="EMBL/GenBank/DDBJ databases">
        <authorList>
            <person name="Wallberg A."/>
        </authorList>
    </citation>
    <scope>NUCLEOTIDE SEQUENCE [LARGE SCALE GENOMIC DNA]</scope>
</reference>
<accession>A0AAV2RTJ5</accession>
<dbReference type="PANTHER" id="PTHR23234">
    <property type="entry name" value="ZNF44 PROTEIN"/>
    <property type="match status" value="1"/>
</dbReference>
<keyword evidence="1" id="KW-0479">Metal-binding</keyword>
<dbReference type="Gene3D" id="3.30.160.60">
    <property type="entry name" value="Classic Zinc Finger"/>
    <property type="match status" value="2"/>
</dbReference>
<feature type="domain" description="C2H2-type" evidence="4">
    <location>
        <begin position="37"/>
        <end position="64"/>
    </location>
</feature>
<dbReference type="GO" id="GO:0008270">
    <property type="term" value="F:zinc ion binding"/>
    <property type="evidence" value="ECO:0007669"/>
    <property type="project" value="UniProtKB-KW"/>
</dbReference>
<comment type="caution">
    <text evidence="5">The sequence shown here is derived from an EMBL/GenBank/DDBJ whole genome shotgun (WGS) entry which is preliminary data.</text>
</comment>
<dbReference type="Proteomes" id="UP001497623">
    <property type="component" value="Unassembled WGS sequence"/>
</dbReference>
<evidence type="ECO:0000313" key="5">
    <source>
        <dbReference type="EMBL" id="CAL4142273.1"/>
    </source>
</evidence>
<dbReference type="InterPro" id="IPR013087">
    <property type="entry name" value="Znf_C2H2_type"/>
</dbReference>
<dbReference type="EMBL" id="CAXKWB010033124">
    <property type="protein sequence ID" value="CAL4142273.1"/>
    <property type="molecule type" value="Genomic_DNA"/>
</dbReference>